<feature type="binding site" evidence="2">
    <location>
        <position position="63"/>
    </location>
    <ligand>
        <name>substrate</name>
    </ligand>
</feature>
<feature type="binding site" evidence="2">
    <location>
        <begin position="181"/>
        <end position="183"/>
    </location>
    <ligand>
        <name>substrate</name>
    </ligand>
</feature>
<feature type="active site" evidence="2">
    <location>
        <position position="12"/>
    </location>
</feature>
<dbReference type="CDD" id="cd00475">
    <property type="entry name" value="Cis_IPPS"/>
    <property type="match status" value="1"/>
</dbReference>
<dbReference type="Pfam" id="PF01255">
    <property type="entry name" value="Prenyltransf"/>
    <property type="match status" value="1"/>
</dbReference>
<comment type="similarity">
    <text evidence="2">Belongs to the UPP synthase family.</text>
</comment>
<reference evidence="3 4" key="1">
    <citation type="journal article" date="2015" name="Genome Announc.">
        <title>Complete Genome Sequence of Spiroplasma kunkelii Strain CR2-3x, Causal Agent of Corn Stunt Disease in Zea mays L.</title>
        <authorList>
            <person name="Davis R.E."/>
            <person name="Shao J."/>
            <person name="Dally E.L."/>
            <person name="Zhao Y."/>
            <person name="Gasparich G.E."/>
            <person name="Gaynor B.J."/>
            <person name="Athey J.C."/>
            <person name="Harrison N.A."/>
            <person name="Donofrio N."/>
        </authorList>
    </citation>
    <scope>NUCLEOTIDE SEQUENCE [LARGE SCALE GENOMIC DNA]</scope>
    <source>
        <strain evidence="3 4">CR2-3x</strain>
    </source>
</reference>
<dbReference type="OrthoDB" id="4191603at2"/>
<keyword evidence="1 2" id="KW-0808">Transferase</keyword>
<dbReference type="InterPro" id="IPR036424">
    <property type="entry name" value="UPP_synth-like_sf"/>
</dbReference>
<organism evidence="3 4">
    <name type="scientific">Spiroplasma kunkelii CR2-3x</name>
    <dbReference type="NCBI Taxonomy" id="273035"/>
    <lineage>
        <taxon>Bacteria</taxon>
        <taxon>Bacillati</taxon>
        <taxon>Mycoplasmatota</taxon>
        <taxon>Mollicutes</taxon>
        <taxon>Entomoplasmatales</taxon>
        <taxon>Spiroplasmataceae</taxon>
        <taxon>Spiroplasma</taxon>
    </lineage>
</organism>
<dbReference type="GO" id="GO:0000287">
    <property type="term" value="F:magnesium ion binding"/>
    <property type="evidence" value="ECO:0007669"/>
    <property type="project" value="UniProtKB-UniRule"/>
</dbReference>
<dbReference type="NCBIfam" id="TIGR00055">
    <property type="entry name" value="uppS"/>
    <property type="match status" value="1"/>
</dbReference>
<accession>A0A0K2JI60</accession>
<comment type="subunit">
    <text evidence="2">Homodimer.</text>
</comment>
<keyword evidence="4" id="KW-1185">Reference proteome</keyword>
<keyword evidence="2" id="KW-0479">Metal-binding</keyword>
<dbReference type="PANTHER" id="PTHR10291:SF0">
    <property type="entry name" value="DEHYDRODOLICHYL DIPHOSPHATE SYNTHASE 2"/>
    <property type="match status" value="1"/>
</dbReference>
<feature type="binding site" evidence="2">
    <location>
        <begin position="57"/>
        <end position="59"/>
    </location>
    <ligand>
        <name>substrate</name>
    </ligand>
</feature>
<dbReference type="KEGG" id="skn:SKUN_001030"/>
<dbReference type="InterPro" id="IPR001441">
    <property type="entry name" value="UPP_synth-like"/>
</dbReference>
<feature type="binding site" evidence="2">
    <location>
        <begin position="13"/>
        <end position="16"/>
    </location>
    <ligand>
        <name>substrate</name>
    </ligand>
</feature>
<evidence type="ECO:0000313" key="4">
    <source>
        <dbReference type="Proteomes" id="UP000062963"/>
    </source>
</evidence>
<sequence>MKIPQHIAIILDGNGRWATKQGLERTAGHEEGAKRIKDVALKANALGVKYLTIYCFSTENWKRSAQEVAYLMAMPERLLNNKQVNNFKNENIVLNHIGRRTKMPLKTLAAIDNAILRTKDNNGMVLTFAFDYGAIEELLTAINQMISEKLTTIDEQTLFQHLYTADLSDIDLMIRCGGEQRLSNFLLLQNRYAELYFTKAFWPEFDENALTEAILDYNNRNRRFGGIESDKQSGR</sequence>
<evidence type="ECO:0000313" key="3">
    <source>
        <dbReference type="EMBL" id="ALA97916.1"/>
    </source>
</evidence>
<feature type="binding site" evidence="2">
    <location>
        <position position="194"/>
    </location>
    <ligand>
        <name>Mg(2+)</name>
        <dbReference type="ChEBI" id="CHEBI:18420"/>
    </ligand>
</feature>
<dbReference type="SUPFAM" id="SSF64005">
    <property type="entry name" value="Undecaprenyl diphosphate synthase"/>
    <property type="match status" value="1"/>
</dbReference>
<feature type="binding site" evidence="2">
    <location>
        <position position="29"/>
    </location>
    <ligand>
        <name>substrate</name>
    </ligand>
</feature>
<gene>
    <name evidence="3" type="primary">uppS</name>
    <name evidence="3" type="ORF">SKUN_001030</name>
</gene>
<feature type="active site" description="Proton acceptor" evidence="2">
    <location>
        <position position="60"/>
    </location>
</feature>
<dbReference type="PATRIC" id="fig|273035.7.peg.1270"/>
<comment type="cofactor">
    <cofactor evidence="2">
        <name>Mg(2+)</name>
        <dbReference type="ChEBI" id="CHEBI:18420"/>
    </cofactor>
    <text evidence="2">Binds 2 magnesium ions per subunit.</text>
</comment>
<dbReference type="GO" id="GO:0045547">
    <property type="term" value="F:ditrans,polycis-polyprenyl diphosphate synthase [(2E,6E)-farnesyl diphosphate specific] activity"/>
    <property type="evidence" value="ECO:0007669"/>
    <property type="project" value="TreeGrafter"/>
</dbReference>
<evidence type="ECO:0000256" key="2">
    <source>
        <dbReference type="HAMAP-Rule" id="MF_01139"/>
    </source>
</evidence>
<dbReference type="PANTHER" id="PTHR10291">
    <property type="entry name" value="DEHYDRODOLICHYL DIPHOSPHATE SYNTHASE FAMILY MEMBER"/>
    <property type="match status" value="1"/>
</dbReference>
<dbReference type="EMBL" id="CP010899">
    <property type="protein sequence ID" value="ALA97916.1"/>
    <property type="molecule type" value="Genomic_DNA"/>
</dbReference>
<protein>
    <recommendedName>
        <fullName evidence="2">Isoprenyl transferase</fullName>
        <ecNumber evidence="2">2.5.1.-</ecNumber>
    </recommendedName>
</protein>
<dbReference type="Gene3D" id="3.40.1180.10">
    <property type="entry name" value="Decaprenyl diphosphate synthase-like"/>
    <property type="match status" value="1"/>
</dbReference>
<proteinExistence type="inferred from homology"/>
<comment type="function">
    <text evidence="2">Catalyzes the condensation of isopentenyl diphosphate (IPP) with allylic pyrophosphates generating different type of terpenoids.</text>
</comment>
<keyword evidence="2" id="KW-0460">Magnesium</keyword>
<feature type="binding site" evidence="2">
    <location>
        <position position="25"/>
    </location>
    <ligand>
        <name>substrate</name>
    </ligand>
</feature>
<dbReference type="GO" id="GO:0016094">
    <property type="term" value="P:polyprenol biosynthetic process"/>
    <property type="evidence" value="ECO:0007669"/>
    <property type="project" value="TreeGrafter"/>
</dbReference>
<dbReference type="EC" id="2.5.1.-" evidence="2"/>
<dbReference type="STRING" id="273035.SKUN_001030"/>
<feature type="binding site" evidence="2">
    <location>
        <position position="12"/>
    </location>
    <ligand>
        <name>Mg(2+)</name>
        <dbReference type="ChEBI" id="CHEBI:18420"/>
    </ligand>
</feature>
<feature type="binding site" evidence="2">
    <location>
        <position position="61"/>
    </location>
    <ligand>
        <name>substrate</name>
    </ligand>
</feature>
<dbReference type="HAMAP" id="MF_01139">
    <property type="entry name" value="ISPT"/>
    <property type="match status" value="1"/>
</dbReference>
<feature type="binding site" evidence="2">
    <location>
        <position position="175"/>
    </location>
    <ligand>
        <name>substrate</name>
    </ligand>
</feature>
<evidence type="ECO:0000256" key="1">
    <source>
        <dbReference type="ARBA" id="ARBA00022679"/>
    </source>
</evidence>
<dbReference type="AlphaFoldDB" id="A0A0K2JI60"/>
<name>A0A0K2JI60_SPIKU</name>
<dbReference type="Proteomes" id="UP000062963">
    <property type="component" value="Chromosome"/>
</dbReference>
<dbReference type="RefSeq" id="WP_053391073.1">
    <property type="nucleotide sequence ID" value="NZ_CP010899.1"/>
</dbReference>
<feature type="binding site" evidence="2">
    <location>
        <position position="17"/>
    </location>
    <ligand>
        <name>substrate</name>
    </ligand>
</feature>